<name>A0A8S3CWG9_9BILA</name>
<reference evidence="2" key="1">
    <citation type="submission" date="2021-02" db="EMBL/GenBank/DDBJ databases">
        <authorList>
            <person name="Nowell W R."/>
        </authorList>
    </citation>
    <scope>NUCLEOTIDE SEQUENCE</scope>
</reference>
<comment type="caution">
    <text evidence="2">The sequence shown here is derived from an EMBL/GenBank/DDBJ whole genome shotgun (WGS) entry which is preliminary data.</text>
</comment>
<proteinExistence type="predicted"/>
<dbReference type="Gene3D" id="2.30.30.140">
    <property type="match status" value="1"/>
</dbReference>
<evidence type="ECO:0000313" key="3">
    <source>
        <dbReference type="Proteomes" id="UP000681720"/>
    </source>
</evidence>
<dbReference type="Pfam" id="PF00567">
    <property type="entry name" value="TUDOR"/>
    <property type="match status" value="1"/>
</dbReference>
<accession>A0A8S3CWG9</accession>
<protein>
    <recommendedName>
        <fullName evidence="1">Tudor domain-containing protein</fullName>
    </recommendedName>
</protein>
<dbReference type="AlphaFoldDB" id="A0A8S3CWG9"/>
<dbReference type="Proteomes" id="UP000681720">
    <property type="component" value="Unassembled WGS sequence"/>
</dbReference>
<dbReference type="InterPro" id="IPR002999">
    <property type="entry name" value="Tudor"/>
</dbReference>
<evidence type="ECO:0000259" key="1">
    <source>
        <dbReference type="PROSITE" id="PS50304"/>
    </source>
</evidence>
<gene>
    <name evidence="2" type="ORF">GIL414_LOCUS54086</name>
</gene>
<sequence length="60" mass="7153">MLEGLHNYYSSLEQSNKLMHLENICIGDFGVAKYNDDDRWYRARVVKSEENDRIQIVFID</sequence>
<feature type="non-terminal residue" evidence="2">
    <location>
        <position position="1"/>
    </location>
</feature>
<feature type="domain" description="Tudor" evidence="1">
    <location>
        <begin position="23"/>
        <end position="60"/>
    </location>
</feature>
<dbReference type="SUPFAM" id="SSF63748">
    <property type="entry name" value="Tudor/PWWP/MBT"/>
    <property type="match status" value="1"/>
</dbReference>
<dbReference type="EMBL" id="CAJOBJ010188925">
    <property type="protein sequence ID" value="CAF4946348.1"/>
    <property type="molecule type" value="Genomic_DNA"/>
</dbReference>
<dbReference type="PROSITE" id="PS50304">
    <property type="entry name" value="TUDOR"/>
    <property type="match status" value="1"/>
</dbReference>
<evidence type="ECO:0000313" key="2">
    <source>
        <dbReference type="EMBL" id="CAF4946348.1"/>
    </source>
</evidence>
<organism evidence="2 3">
    <name type="scientific">Rotaria magnacalcarata</name>
    <dbReference type="NCBI Taxonomy" id="392030"/>
    <lineage>
        <taxon>Eukaryota</taxon>
        <taxon>Metazoa</taxon>
        <taxon>Spiralia</taxon>
        <taxon>Gnathifera</taxon>
        <taxon>Rotifera</taxon>
        <taxon>Eurotatoria</taxon>
        <taxon>Bdelloidea</taxon>
        <taxon>Philodinida</taxon>
        <taxon>Philodinidae</taxon>
        <taxon>Rotaria</taxon>
    </lineage>
</organism>